<dbReference type="EMBL" id="JACMSC010000007">
    <property type="protein sequence ID" value="KAG6513313.1"/>
    <property type="molecule type" value="Genomic_DNA"/>
</dbReference>
<proteinExistence type="predicted"/>
<sequence length="267" mass="30475">MLLQNIKAAWDPRNTAIKALNLCDPFEQRKKLKLVMDCNHSFRARISATRGLKKVVFWLISHYIYLKVNRSSADSIPVQLAEKERGMGNCQASEAATVLIQHPEGKVERLYWPTTAADVMKSNPGYYVALVTLYVSEEKEDGGGGGAVRFTRARLLKAKDMLLLGQVYRLITSEEVTNAIKQRKYEKLKKSQAELIRKQQQEEKHRTNDKFIEAAREEQQQQDSENALLVARQDRDRQKSSTQTAAARSRHWRPSLQSISETCGVLQ</sequence>
<evidence type="ECO:0000256" key="1">
    <source>
        <dbReference type="SAM" id="MobiDB-lite"/>
    </source>
</evidence>
<gene>
    <name evidence="2" type="ORF">ZIOFF_023637</name>
</gene>
<feature type="region of interest" description="Disordered" evidence="1">
    <location>
        <begin position="216"/>
        <end position="267"/>
    </location>
</feature>
<keyword evidence="3" id="KW-1185">Reference proteome</keyword>
<organism evidence="2 3">
    <name type="scientific">Zingiber officinale</name>
    <name type="common">Ginger</name>
    <name type="synonym">Amomum zingiber</name>
    <dbReference type="NCBI Taxonomy" id="94328"/>
    <lineage>
        <taxon>Eukaryota</taxon>
        <taxon>Viridiplantae</taxon>
        <taxon>Streptophyta</taxon>
        <taxon>Embryophyta</taxon>
        <taxon>Tracheophyta</taxon>
        <taxon>Spermatophyta</taxon>
        <taxon>Magnoliopsida</taxon>
        <taxon>Liliopsida</taxon>
        <taxon>Zingiberales</taxon>
        <taxon>Zingiberaceae</taxon>
        <taxon>Zingiber</taxon>
    </lineage>
</organism>
<dbReference type="Proteomes" id="UP000734854">
    <property type="component" value="Unassembled WGS sequence"/>
</dbReference>
<dbReference type="Pfam" id="PF14009">
    <property type="entry name" value="PADRE"/>
    <property type="match status" value="1"/>
</dbReference>
<name>A0A8J5GX18_ZINOF</name>
<dbReference type="AlphaFoldDB" id="A0A8J5GX18"/>
<dbReference type="PANTHER" id="PTHR33413:SF35">
    <property type="entry name" value="OS09G0381600 PROTEIN"/>
    <property type="match status" value="1"/>
</dbReference>
<evidence type="ECO:0000313" key="3">
    <source>
        <dbReference type="Proteomes" id="UP000734854"/>
    </source>
</evidence>
<protein>
    <submittedName>
        <fullName evidence="2">Uncharacterized protein</fullName>
    </submittedName>
</protein>
<accession>A0A8J5GX18</accession>
<comment type="caution">
    <text evidence="2">The sequence shown here is derived from an EMBL/GenBank/DDBJ whole genome shotgun (WGS) entry which is preliminary data.</text>
</comment>
<evidence type="ECO:0000313" key="2">
    <source>
        <dbReference type="EMBL" id="KAG6513313.1"/>
    </source>
</evidence>
<dbReference type="PANTHER" id="PTHR33413">
    <property type="entry name" value="EXPRESSED PROTEIN"/>
    <property type="match status" value="1"/>
</dbReference>
<dbReference type="InterPro" id="IPR025322">
    <property type="entry name" value="PADRE_dom"/>
</dbReference>
<reference evidence="2 3" key="1">
    <citation type="submission" date="2020-08" db="EMBL/GenBank/DDBJ databases">
        <title>Plant Genome Project.</title>
        <authorList>
            <person name="Zhang R.-G."/>
        </authorList>
    </citation>
    <scope>NUCLEOTIDE SEQUENCE [LARGE SCALE GENOMIC DNA]</scope>
    <source>
        <tissue evidence="2">Rhizome</tissue>
    </source>
</reference>